<dbReference type="EMBL" id="CP059139">
    <property type="protein sequence ID" value="QMV61523.1"/>
    <property type="molecule type" value="Genomic_DNA"/>
</dbReference>
<dbReference type="NCBIfam" id="NF033450">
    <property type="entry name" value="BREX_PglZ_1_B"/>
    <property type="match status" value="1"/>
</dbReference>
<dbReference type="AlphaFoldDB" id="A0A7G5DIE8"/>
<evidence type="ECO:0000313" key="1">
    <source>
        <dbReference type="EMBL" id="QMV61523.1"/>
    </source>
</evidence>
<name>A0A7G5DIE8_9PSED</name>
<dbReference type="RefSeq" id="WP_182367087.1">
    <property type="nucleotide sequence ID" value="NZ_CP059139.1"/>
</dbReference>
<accession>A0A7G5DIE8</accession>
<organism evidence="1 2">
    <name type="scientific">Pseudomonas berkeleyensis</name>
    <dbReference type="NCBI Taxonomy" id="2726956"/>
    <lineage>
        <taxon>Bacteria</taxon>
        <taxon>Pseudomonadati</taxon>
        <taxon>Pseudomonadota</taxon>
        <taxon>Gammaproteobacteria</taxon>
        <taxon>Pseudomonadales</taxon>
        <taxon>Pseudomonadaceae</taxon>
        <taxon>Pseudomonas</taxon>
    </lineage>
</organism>
<protein>
    <submittedName>
        <fullName evidence="1">BREX-1 system phosphatase PglZ type B</fullName>
    </submittedName>
</protein>
<keyword evidence="2" id="KW-1185">Reference proteome</keyword>
<evidence type="ECO:0000313" key="2">
    <source>
        <dbReference type="Proteomes" id="UP000515276"/>
    </source>
</evidence>
<proteinExistence type="predicted"/>
<reference evidence="1 2" key="1">
    <citation type="journal article" date="2020" name="G3 (Bethesda)">
        <title>CeMbio - The Caenorhabditis elegans Microbiome Resource.</title>
        <authorList>
            <person name="Dirksen P."/>
            <person name="Assie A."/>
            <person name="Zimmermann J."/>
            <person name="Zhang F."/>
            <person name="Tietje A.M."/>
            <person name="Marsh S.A."/>
            <person name="Felix M.A."/>
            <person name="Shapira M."/>
            <person name="Kaleta C."/>
            <person name="Schulenburg H."/>
            <person name="Samuel B."/>
        </authorList>
    </citation>
    <scope>NUCLEOTIDE SEQUENCE [LARGE SCALE GENOMIC DNA]</scope>
    <source>
        <strain evidence="1 2">MSPm1</strain>
    </source>
</reference>
<sequence length="773" mass="84669">MTVLEALAASLRAAAQYNASSQVAPTAILWPDKDREWLPVLGQLQSALPELFSLGSYKPDHRQGPAIWLKCVIADALPEISLPVGQTPIIYLPGVSRQDLRAITACPVDLQPLAELQYRGVLWSQVNAKDWTVNAFLISRTGGLGLDVAQDAKTQTAMLRALEPLLDTDVSQLQGRRLEASDFNQLLSTDSVRDVLTWLSDSQAVQASWAGARWDAFVGICHSEFLVHPEKDGDLVAAENLCARLGPWARVWERFIENTAAFSRLPSVLMRCQPDLAADVSTYPSYNQQQENDLLAQLRSLSTCGSNELRKGLIDLDAHHGVRRSWVWAEMGLAPIAQLLEPLVLIAKTVAGSGLSGTTPEEMAEHYRSHYWIVDDAQLRALAMAREPSVQLVVRDILNSLYTPWLHETALNFQQLVRAKGYPGSDGVNEAVATYQTSSEVVFFVDGLRYDVAQRLAVRLQSLGDVRQRTNWAALPSVTATAKAAVMPIHHQVTGRTTDTDFQPSLKTEDKPLSAYYFRKLMEEGGWQVLGAEENGDPQGLAWVQTGNIDEAGHTDNLRLAGRIDSLLQDVYLRVEELLQAGWRKIRIVTDHGWLLTPQPMAKVDLPKHLAEVRWARCAEIKGTVQTSLPTVNWRWNLEQTIAVAPGASAFLAGRHYDHGGLSLQECLTPIIEVLSTAAPSLKLSAAAITKVQWLGLTCRVEVQSTAADLSVDLRSSPADPASSLVRAKSLKGGKCSLPVEDDDREGDAVIVVVLDSAGNVLAKQATLVGEEA</sequence>
<dbReference type="Proteomes" id="UP000515276">
    <property type="component" value="Chromosome"/>
</dbReference>
<gene>
    <name evidence="1" type="primary">pglZ</name>
    <name evidence="1" type="ORF">HS968_15915</name>
</gene>